<dbReference type="InterPro" id="IPR050256">
    <property type="entry name" value="Glycosyltransferase_2"/>
</dbReference>
<evidence type="ECO:0000313" key="2">
    <source>
        <dbReference type="EMBL" id="SVB17993.1"/>
    </source>
</evidence>
<dbReference type="PANTHER" id="PTHR48090:SF7">
    <property type="entry name" value="RFBJ PROTEIN"/>
    <property type="match status" value="1"/>
</dbReference>
<dbReference type="AlphaFoldDB" id="A0A382BY54"/>
<dbReference type="PANTHER" id="PTHR48090">
    <property type="entry name" value="UNDECAPRENYL-PHOSPHATE 4-DEOXY-4-FORMAMIDO-L-ARABINOSE TRANSFERASE-RELATED"/>
    <property type="match status" value="1"/>
</dbReference>
<dbReference type="Pfam" id="PF00535">
    <property type="entry name" value="Glycos_transf_2"/>
    <property type="match status" value="1"/>
</dbReference>
<dbReference type="Gene3D" id="3.90.550.10">
    <property type="entry name" value="Spore Coat Polysaccharide Biosynthesis Protein SpsA, Chain A"/>
    <property type="match status" value="1"/>
</dbReference>
<feature type="non-terminal residue" evidence="2">
    <location>
        <position position="144"/>
    </location>
</feature>
<protein>
    <recommendedName>
        <fullName evidence="1">Glycosyltransferase 2-like domain-containing protein</fullName>
    </recommendedName>
</protein>
<dbReference type="EMBL" id="UINC01031631">
    <property type="protein sequence ID" value="SVB17993.1"/>
    <property type="molecule type" value="Genomic_DNA"/>
</dbReference>
<dbReference type="CDD" id="cd04179">
    <property type="entry name" value="DPM_DPG-synthase_like"/>
    <property type="match status" value="1"/>
</dbReference>
<dbReference type="InterPro" id="IPR001173">
    <property type="entry name" value="Glyco_trans_2-like"/>
</dbReference>
<dbReference type="SUPFAM" id="SSF53448">
    <property type="entry name" value="Nucleotide-diphospho-sugar transferases"/>
    <property type="match status" value="1"/>
</dbReference>
<proteinExistence type="predicted"/>
<reference evidence="2" key="1">
    <citation type="submission" date="2018-05" db="EMBL/GenBank/DDBJ databases">
        <authorList>
            <person name="Lanie J.A."/>
            <person name="Ng W.-L."/>
            <person name="Kazmierczak K.M."/>
            <person name="Andrzejewski T.M."/>
            <person name="Davidsen T.M."/>
            <person name="Wayne K.J."/>
            <person name="Tettelin H."/>
            <person name="Glass J.I."/>
            <person name="Rusch D."/>
            <person name="Podicherti R."/>
            <person name="Tsui H.-C.T."/>
            <person name="Winkler M.E."/>
        </authorList>
    </citation>
    <scope>NUCLEOTIDE SEQUENCE</scope>
</reference>
<name>A0A382BY54_9ZZZZ</name>
<feature type="domain" description="Glycosyltransferase 2-like" evidence="1">
    <location>
        <begin position="8"/>
        <end position="122"/>
    </location>
</feature>
<dbReference type="InterPro" id="IPR029044">
    <property type="entry name" value="Nucleotide-diphossugar_trans"/>
</dbReference>
<gene>
    <name evidence="2" type="ORF">METZ01_LOCUS170847</name>
</gene>
<organism evidence="2">
    <name type="scientific">marine metagenome</name>
    <dbReference type="NCBI Taxonomy" id="408172"/>
    <lineage>
        <taxon>unclassified sequences</taxon>
        <taxon>metagenomes</taxon>
        <taxon>ecological metagenomes</taxon>
    </lineage>
</organism>
<sequence length="144" mass="16170">MINGKKVCVVMPAYNAEKTLKKTYDEIPKDIVDDIILTDDASQDKTVKLSQELNIKTFVHTENRGYGGNQKTCYQAALESGADIVIMLHPDYQYNPKLIIPMAYMIAEEVFDTVIASRILGNKAMMGGMPLYKYISNRVLTLAE</sequence>
<accession>A0A382BY54</accession>
<evidence type="ECO:0000259" key="1">
    <source>
        <dbReference type="Pfam" id="PF00535"/>
    </source>
</evidence>